<gene>
    <name evidence="7" type="ORF">GCM10007977_074280</name>
</gene>
<comment type="caution">
    <text evidence="7">The sequence shown here is derived from an EMBL/GenBank/DDBJ whole genome shotgun (WGS) entry which is preliminary data.</text>
</comment>
<keyword evidence="8" id="KW-1185">Reference proteome</keyword>
<reference evidence="7" key="1">
    <citation type="journal article" date="2014" name="Int. J. Syst. Evol. Microbiol.">
        <title>Complete genome sequence of Corynebacterium casei LMG S-19264T (=DSM 44701T), isolated from a smear-ripened cheese.</title>
        <authorList>
            <consortium name="US DOE Joint Genome Institute (JGI-PGF)"/>
            <person name="Walter F."/>
            <person name="Albersmeier A."/>
            <person name="Kalinowski J."/>
            <person name="Ruckert C."/>
        </authorList>
    </citation>
    <scope>NUCLEOTIDE SEQUENCE</scope>
    <source>
        <strain evidence="7">JCM 19831</strain>
    </source>
</reference>
<dbReference type="EMBL" id="BMPI01000046">
    <property type="protein sequence ID" value="GGM61921.1"/>
    <property type="molecule type" value="Genomic_DNA"/>
</dbReference>
<dbReference type="InterPro" id="IPR050072">
    <property type="entry name" value="Peptidase_M20A"/>
</dbReference>
<keyword evidence="4" id="KW-0378">Hydrolase</keyword>
<evidence type="ECO:0000313" key="8">
    <source>
        <dbReference type="Proteomes" id="UP000642070"/>
    </source>
</evidence>
<dbReference type="Pfam" id="PF07687">
    <property type="entry name" value="M20_dimer"/>
    <property type="match status" value="1"/>
</dbReference>
<keyword evidence="5" id="KW-0862">Zinc</keyword>
<evidence type="ECO:0000313" key="7">
    <source>
        <dbReference type="EMBL" id="GGM61921.1"/>
    </source>
</evidence>
<dbReference type="Gene3D" id="3.40.630.10">
    <property type="entry name" value="Zn peptidases"/>
    <property type="match status" value="2"/>
</dbReference>
<accession>A0A917U6A3</accession>
<organism evidence="7 8">
    <name type="scientific">Dactylosporangium sucinum</name>
    <dbReference type="NCBI Taxonomy" id="1424081"/>
    <lineage>
        <taxon>Bacteria</taxon>
        <taxon>Bacillati</taxon>
        <taxon>Actinomycetota</taxon>
        <taxon>Actinomycetes</taxon>
        <taxon>Micromonosporales</taxon>
        <taxon>Micromonosporaceae</taxon>
        <taxon>Dactylosporangium</taxon>
    </lineage>
</organism>
<evidence type="ECO:0000259" key="6">
    <source>
        <dbReference type="Pfam" id="PF07687"/>
    </source>
</evidence>
<comment type="similarity">
    <text evidence="2">Belongs to the peptidase M20A family.</text>
</comment>
<evidence type="ECO:0000256" key="5">
    <source>
        <dbReference type="ARBA" id="ARBA00022833"/>
    </source>
</evidence>
<evidence type="ECO:0000256" key="4">
    <source>
        <dbReference type="ARBA" id="ARBA00022801"/>
    </source>
</evidence>
<feature type="domain" description="Peptidase M20 dimerisation" evidence="6">
    <location>
        <begin position="181"/>
        <end position="288"/>
    </location>
</feature>
<dbReference type="InterPro" id="IPR036264">
    <property type="entry name" value="Bact_exopeptidase_dim_dom"/>
</dbReference>
<dbReference type="AlphaFoldDB" id="A0A917U6A3"/>
<reference evidence="7" key="2">
    <citation type="submission" date="2020-09" db="EMBL/GenBank/DDBJ databases">
        <authorList>
            <person name="Sun Q."/>
            <person name="Ohkuma M."/>
        </authorList>
    </citation>
    <scope>NUCLEOTIDE SEQUENCE</scope>
    <source>
        <strain evidence="7">JCM 19831</strain>
    </source>
</reference>
<dbReference type="GO" id="GO:0046872">
    <property type="term" value="F:metal ion binding"/>
    <property type="evidence" value="ECO:0007669"/>
    <property type="project" value="UniProtKB-KW"/>
</dbReference>
<proteinExistence type="inferred from homology"/>
<evidence type="ECO:0000256" key="1">
    <source>
        <dbReference type="ARBA" id="ARBA00001947"/>
    </source>
</evidence>
<dbReference type="SUPFAM" id="SSF55031">
    <property type="entry name" value="Bacterial exopeptidase dimerisation domain"/>
    <property type="match status" value="1"/>
</dbReference>
<dbReference type="SUPFAM" id="SSF53187">
    <property type="entry name" value="Zn-dependent exopeptidases"/>
    <property type="match status" value="1"/>
</dbReference>
<keyword evidence="3" id="KW-0479">Metal-binding</keyword>
<evidence type="ECO:0000256" key="2">
    <source>
        <dbReference type="ARBA" id="ARBA00006247"/>
    </source>
</evidence>
<evidence type="ECO:0000256" key="3">
    <source>
        <dbReference type="ARBA" id="ARBA00022723"/>
    </source>
</evidence>
<comment type="cofactor">
    <cofactor evidence="1">
        <name>Zn(2+)</name>
        <dbReference type="ChEBI" id="CHEBI:29105"/>
    </cofactor>
</comment>
<dbReference type="Proteomes" id="UP000642070">
    <property type="component" value="Unassembled WGS sequence"/>
</dbReference>
<dbReference type="PANTHER" id="PTHR43808">
    <property type="entry name" value="ACETYLORNITHINE DEACETYLASE"/>
    <property type="match status" value="1"/>
</dbReference>
<dbReference type="InterPro" id="IPR011650">
    <property type="entry name" value="Peptidase_M20_dimer"/>
</dbReference>
<dbReference type="Pfam" id="PF01546">
    <property type="entry name" value="Peptidase_M20"/>
    <property type="match status" value="1"/>
</dbReference>
<dbReference type="RefSeq" id="WP_190254711.1">
    <property type="nucleotide sequence ID" value="NZ_BMPI01000046.1"/>
</dbReference>
<dbReference type="GO" id="GO:0016787">
    <property type="term" value="F:hydrolase activity"/>
    <property type="evidence" value="ECO:0007669"/>
    <property type="project" value="UniProtKB-KW"/>
</dbReference>
<dbReference type="InterPro" id="IPR002933">
    <property type="entry name" value="Peptidase_M20"/>
</dbReference>
<protein>
    <submittedName>
        <fullName evidence="7">Acetylornithine deacetylase</fullName>
    </submittedName>
</protein>
<dbReference type="PANTHER" id="PTHR43808:SF8">
    <property type="entry name" value="PEPTIDASE M20 DIMERISATION DOMAIN-CONTAINING PROTEIN"/>
    <property type="match status" value="1"/>
</dbReference>
<name>A0A917U6A3_9ACTN</name>
<sequence length="390" mass="40597">MSQLPYDAAQAIDADDVASLATGLCNIASDRDNEGAIAEHIARRLERSGIEVHLEEVVAGRPNVVARVPGTDGGLPPLVLNGHLDGAFHVDGWRRDALAGWVEGDRLYGGAVSDMKGGLASMVVAMETAARLGGTPRDLILQAVMHHDTVGLGTKYLLASEGPTEGYAICGEPSNLSIHVANGGAVKFSIAVKGRASHISRLDEGIDALASAVGVYSGVASMAFTHQAHPSLPDLPIVLVGVLQAGFAAGCTAPEATLLGDVRTVPGMDRHTVRADLRRIIDQHLSPDTTCELRITAAQKSFIGNADSPLVAALRTAHTRIRGAAPAVGSPMPGQAFVTDAADLAAIGLDSAVYGPGDWHYAPDEWVSITDLRDAAAIYLATAYELPHSP</sequence>